<reference evidence="1 2" key="1">
    <citation type="submission" date="2019-04" db="EMBL/GenBank/DDBJ databases">
        <title>Fungal friends and foes A comparative genomics study of 23 Aspergillus species from section Flavi.</title>
        <authorList>
            <consortium name="DOE Joint Genome Institute"/>
            <person name="Kjaerbolling I."/>
            <person name="Vesth T.C."/>
            <person name="Frisvad J.C."/>
            <person name="Nybo J.L."/>
            <person name="Theobald S."/>
            <person name="Kildgaard S."/>
            <person name="Petersen T.I."/>
            <person name="Kuo A."/>
            <person name="Sato A."/>
            <person name="Lyhne E.K."/>
            <person name="Kogle M.E."/>
            <person name="Wiebenga A."/>
            <person name="Kun R.S."/>
            <person name="Lubbers R.J."/>
            <person name="Makela M.R."/>
            <person name="Barry K."/>
            <person name="Chovatia M."/>
            <person name="Clum A."/>
            <person name="Daum C."/>
            <person name="Haridas S."/>
            <person name="He G."/>
            <person name="LaButti K."/>
            <person name="Lipzen A."/>
            <person name="Mondo S."/>
            <person name="Pangilinan J."/>
            <person name="Riley R."/>
            <person name="Salamov A."/>
            <person name="Simmons B.A."/>
            <person name="Magnuson J.K."/>
            <person name="Henrissat B."/>
            <person name="Mortensen U.H."/>
            <person name="Larsen T.O."/>
            <person name="De vries R.P."/>
            <person name="Grigoriev I.V."/>
            <person name="Machida M."/>
            <person name="Baker S.E."/>
            <person name="Andersen M.R."/>
        </authorList>
    </citation>
    <scope>NUCLEOTIDE SEQUENCE [LARGE SCALE GENOMIC DNA]</scope>
    <source>
        <strain evidence="1 2">CBS 126849</strain>
    </source>
</reference>
<dbReference type="EMBL" id="ML733420">
    <property type="protein sequence ID" value="KAB8221476.1"/>
    <property type="molecule type" value="Genomic_DNA"/>
</dbReference>
<dbReference type="Proteomes" id="UP000326799">
    <property type="component" value="Unassembled WGS sequence"/>
</dbReference>
<gene>
    <name evidence="1" type="ORF">BDV33DRAFT_170561</name>
</gene>
<dbReference type="AlphaFoldDB" id="A0A5N6EVD9"/>
<evidence type="ECO:0000313" key="1">
    <source>
        <dbReference type="EMBL" id="KAB8221476.1"/>
    </source>
</evidence>
<accession>A0A5N6EVD9</accession>
<protein>
    <submittedName>
        <fullName evidence="1">Uncharacterized protein</fullName>
    </submittedName>
</protein>
<proteinExistence type="predicted"/>
<keyword evidence="2" id="KW-1185">Reference proteome</keyword>
<organism evidence="1 2">
    <name type="scientific">Aspergillus novoparasiticus</name>
    <dbReference type="NCBI Taxonomy" id="986946"/>
    <lineage>
        <taxon>Eukaryota</taxon>
        <taxon>Fungi</taxon>
        <taxon>Dikarya</taxon>
        <taxon>Ascomycota</taxon>
        <taxon>Pezizomycotina</taxon>
        <taxon>Eurotiomycetes</taxon>
        <taxon>Eurotiomycetidae</taxon>
        <taxon>Eurotiales</taxon>
        <taxon>Aspergillaceae</taxon>
        <taxon>Aspergillus</taxon>
        <taxon>Aspergillus subgen. Circumdati</taxon>
    </lineage>
</organism>
<sequence>MGFYGPAIVCDKVNQSLATHITQNVAQAIHRSEVVKPDLQSFTRYICLSWAPETDNPVDFVPFYQKNGSDMFTQRWNQLGPQPMGPVDGLTLVSTASKPLIDGSPLSLFVAVFPRATEYSEYYEALEDMDKAVQNSTILCMLHNASYQANLTFVNGEQTIHVADQTVLNPIVFIFGVDNHDNGKPTANNSFVRNAQVMESLSYQSVMDAFGGLLVGSIASDISFIGKPDVNLNCKRENENRL</sequence>
<evidence type="ECO:0000313" key="2">
    <source>
        <dbReference type="Proteomes" id="UP000326799"/>
    </source>
</evidence>
<name>A0A5N6EVD9_9EURO</name>